<feature type="compositionally biased region" description="Low complexity" evidence="1">
    <location>
        <begin position="17"/>
        <end position="28"/>
    </location>
</feature>
<reference evidence="3" key="1">
    <citation type="submission" date="2015-09" db="EMBL/GenBank/DDBJ databases">
        <authorList>
            <person name="Graham D.E."/>
            <person name="Mahan K.M."/>
            <person name="Klingeman D.M."/>
            <person name="Fida T."/>
            <person name="Giannone R.J."/>
            <person name="Hettich R.L."/>
            <person name="Parry R.J."/>
            <person name="Spain J.C."/>
        </authorList>
    </citation>
    <scope>NUCLEOTIDE SEQUENCE [LARGE SCALE GENOMIC DNA]</scope>
    <source>
        <strain evidence="3">JCM 4701</strain>
    </source>
</reference>
<protein>
    <submittedName>
        <fullName evidence="2">Uncharacterized protein</fullName>
    </submittedName>
</protein>
<dbReference type="Proteomes" id="UP000236047">
    <property type="component" value="Unassembled WGS sequence"/>
</dbReference>
<feature type="region of interest" description="Disordered" evidence="1">
    <location>
        <begin position="1"/>
        <end position="39"/>
    </location>
</feature>
<proteinExistence type="predicted"/>
<gene>
    <name evidence="2" type="ORF">AOB60_19565</name>
</gene>
<evidence type="ECO:0000313" key="2">
    <source>
        <dbReference type="EMBL" id="PNE42621.1"/>
    </source>
</evidence>
<evidence type="ECO:0000256" key="1">
    <source>
        <dbReference type="SAM" id="MobiDB-lite"/>
    </source>
</evidence>
<keyword evidence="3" id="KW-1185">Reference proteome</keyword>
<organism evidence="2 3">
    <name type="scientific">Streptomyces noursei</name>
    <name type="common">Streptomyces albulus</name>
    <dbReference type="NCBI Taxonomy" id="1971"/>
    <lineage>
        <taxon>Bacteria</taxon>
        <taxon>Bacillati</taxon>
        <taxon>Actinomycetota</taxon>
        <taxon>Actinomycetes</taxon>
        <taxon>Kitasatosporales</taxon>
        <taxon>Streptomycetaceae</taxon>
        <taxon>Streptomyces</taxon>
    </lineage>
</organism>
<sequence length="135" mass="14310">MSDAAQISETPENPATPDAAEAFEAQPAEPEPVNAPDPAEVIRAEIQREYAGRLAKAELRAEAAKAGVDFPDGFIDLLDLSKLLGEDGEPAAEAIALALKPFQAEPEPKFPQIMGMGHYNGIGARSSVSLDARNR</sequence>
<evidence type="ECO:0000313" key="3">
    <source>
        <dbReference type="Proteomes" id="UP000236047"/>
    </source>
</evidence>
<accession>A0A2N8PNQ4</accession>
<dbReference type="RefSeq" id="WP_102924235.1">
    <property type="nucleotide sequence ID" value="NZ_LJSN01000002.1"/>
</dbReference>
<feature type="compositionally biased region" description="Polar residues" evidence="1">
    <location>
        <begin position="1"/>
        <end position="13"/>
    </location>
</feature>
<comment type="caution">
    <text evidence="2">The sequence shown here is derived from an EMBL/GenBank/DDBJ whole genome shotgun (WGS) entry which is preliminary data.</text>
</comment>
<name>A0A2N8PNQ4_STRNR</name>
<dbReference type="EMBL" id="LJSN01000002">
    <property type="protein sequence ID" value="PNE42621.1"/>
    <property type="molecule type" value="Genomic_DNA"/>
</dbReference>
<dbReference type="AlphaFoldDB" id="A0A2N8PNQ4"/>